<organism evidence="1 2">
    <name type="scientific">Bradyrhizobium centrolobii</name>
    <dbReference type="NCBI Taxonomy" id="1505087"/>
    <lineage>
        <taxon>Bacteria</taxon>
        <taxon>Pseudomonadati</taxon>
        <taxon>Pseudomonadota</taxon>
        <taxon>Alphaproteobacteria</taxon>
        <taxon>Hyphomicrobiales</taxon>
        <taxon>Nitrobacteraceae</taxon>
        <taxon>Bradyrhizobium</taxon>
    </lineage>
</organism>
<accession>A0A176YBX3</accession>
<dbReference type="AlphaFoldDB" id="A0A176YBX3"/>
<dbReference type="STRING" id="1505087.AYJ54_28655"/>
<gene>
    <name evidence="1" type="ORF">AYJ54_28655</name>
</gene>
<comment type="caution">
    <text evidence="1">The sequence shown here is derived from an EMBL/GenBank/DDBJ whole genome shotgun (WGS) entry which is preliminary data.</text>
</comment>
<dbReference type="InterPro" id="IPR047715">
    <property type="entry name" value="EboA_dom"/>
</dbReference>
<evidence type="ECO:0000313" key="2">
    <source>
        <dbReference type="Proteomes" id="UP000076959"/>
    </source>
</evidence>
<dbReference type="OrthoDB" id="325673at2"/>
<keyword evidence="2" id="KW-1185">Reference proteome</keyword>
<dbReference type="NCBIfam" id="NF035938">
    <property type="entry name" value="EboA_domain"/>
    <property type="match status" value="1"/>
</dbReference>
<evidence type="ECO:0000313" key="1">
    <source>
        <dbReference type="EMBL" id="OAF01469.1"/>
    </source>
</evidence>
<reference evidence="1 2" key="1">
    <citation type="submission" date="2016-03" db="EMBL/GenBank/DDBJ databases">
        <title>Draft Genome Sequence of the Strain BR 10245 (Bradyrhizobium sp.) isolated from nodules of Centrolobium paraense.</title>
        <authorList>
            <person name="Simoes-Araujo J.L.Sr."/>
            <person name="Barauna A.C."/>
            <person name="Silva K."/>
            <person name="Zilli J.E."/>
        </authorList>
    </citation>
    <scope>NUCLEOTIDE SEQUENCE [LARGE SCALE GENOMIC DNA]</scope>
    <source>
        <strain evidence="1 2">BR 10245</strain>
    </source>
</reference>
<dbReference type="EMBL" id="LUUB01000104">
    <property type="protein sequence ID" value="OAF01469.1"/>
    <property type="molecule type" value="Genomic_DNA"/>
</dbReference>
<name>A0A176YBX3_9BRAD</name>
<dbReference type="Proteomes" id="UP000076959">
    <property type="component" value="Unassembled WGS sequence"/>
</dbReference>
<protein>
    <submittedName>
        <fullName evidence="1">Uncharacterized protein</fullName>
    </submittedName>
</protein>
<sequence>MDPRGPTSAEPASIMALLLRWLSRQLSPEAMGWLAAELERQRMTVDVRRLALSLGLVGRKVGRTDLTLDPDDELAAQRLRAGWQPRLWGTDEAARVALLIATYRGDDQPFAARIDRLCTTAEVTEHVAYLKGFAVFPAGRQLHDRAREGVRSSIGPVLEAIACHNPYPFDYFDEAAWNQMVVKCVFTGASINSIVGLEQRRNPELLQMLRDLVSERHAAGRSVPDAVLAYVGSG</sequence>
<proteinExistence type="predicted"/>
<dbReference type="RefSeq" id="WP_136624208.1">
    <property type="nucleotide sequence ID" value="NZ_LUUB01000104.1"/>
</dbReference>